<evidence type="ECO:0000256" key="3">
    <source>
        <dbReference type="ARBA" id="ARBA00022741"/>
    </source>
</evidence>
<proteinExistence type="inferred from homology"/>
<dbReference type="Pfam" id="PF17854">
    <property type="entry name" value="FtsK_alpha"/>
    <property type="match status" value="1"/>
</dbReference>
<dbReference type="CDD" id="cd01127">
    <property type="entry name" value="TrwB_TraG_TraD_VirD4"/>
    <property type="match status" value="1"/>
</dbReference>
<dbReference type="RefSeq" id="WP_003699773.1">
    <property type="nucleotide sequence ID" value="NZ_CBCRTQ010000002.1"/>
</dbReference>
<dbReference type="GO" id="GO:0003677">
    <property type="term" value="F:DNA binding"/>
    <property type="evidence" value="ECO:0007669"/>
    <property type="project" value="UniProtKB-KW"/>
</dbReference>
<dbReference type="Pfam" id="PF09397">
    <property type="entry name" value="FtsK_gamma"/>
    <property type="match status" value="1"/>
</dbReference>
<organism evidence="10 11">
    <name type="scientific">Ligilactobacillus salivarius</name>
    <dbReference type="NCBI Taxonomy" id="1624"/>
    <lineage>
        <taxon>Bacteria</taxon>
        <taxon>Bacillati</taxon>
        <taxon>Bacillota</taxon>
        <taxon>Bacilli</taxon>
        <taxon>Lactobacillales</taxon>
        <taxon>Lactobacillaceae</taxon>
        <taxon>Ligilactobacillus</taxon>
    </lineage>
</organism>
<dbReference type="InterPro" id="IPR036390">
    <property type="entry name" value="WH_DNA-bd_sf"/>
</dbReference>
<keyword evidence="5" id="KW-0238">DNA-binding</keyword>
<feature type="domain" description="FtsK" evidence="9">
    <location>
        <begin position="428"/>
        <end position="620"/>
    </location>
</feature>
<dbReference type="EMBL" id="QAGV01000001">
    <property type="protein sequence ID" value="PTR99005.1"/>
    <property type="molecule type" value="Genomic_DNA"/>
</dbReference>
<dbReference type="Gene3D" id="3.30.980.40">
    <property type="match status" value="1"/>
</dbReference>
<gene>
    <name evidence="10" type="ORF">DBP89_02415</name>
</gene>
<dbReference type="SMART" id="SM00382">
    <property type="entry name" value="AAA"/>
    <property type="match status" value="1"/>
</dbReference>
<feature type="compositionally biased region" description="Basic and acidic residues" evidence="8">
    <location>
        <begin position="753"/>
        <end position="762"/>
    </location>
</feature>
<dbReference type="AlphaFoldDB" id="A0ABD6XKA2"/>
<evidence type="ECO:0000259" key="9">
    <source>
        <dbReference type="PROSITE" id="PS50901"/>
    </source>
</evidence>
<protein>
    <recommendedName>
        <fullName evidence="2">DNA translocase FtsK</fullName>
    </recommendedName>
</protein>
<evidence type="ECO:0000256" key="8">
    <source>
        <dbReference type="SAM" id="MobiDB-lite"/>
    </source>
</evidence>
<comment type="similarity">
    <text evidence="1">Belongs to the FtsK/SpoIIIE/SftA family.</text>
</comment>
<dbReference type="SMART" id="SM00843">
    <property type="entry name" value="Ftsk_gamma"/>
    <property type="match status" value="1"/>
</dbReference>
<comment type="caution">
    <text evidence="10">The sequence shown here is derived from an EMBL/GenBank/DDBJ whole genome shotgun (WGS) entry which is preliminary data.</text>
</comment>
<evidence type="ECO:0000256" key="5">
    <source>
        <dbReference type="ARBA" id="ARBA00023125"/>
    </source>
</evidence>
<comment type="subunit">
    <text evidence="6">Homohexamer. Forms a ring that surrounds DNA.</text>
</comment>
<evidence type="ECO:0000313" key="11">
    <source>
        <dbReference type="Proteomes" id="UP000244552"/>
    </source>
</evidence>
<dbReference type="Proteomes" id="UP000244552">
    <property type="component" value="Unassembled WGS sequence"/>
</dbReference>
<dbReference type="PANTHER" id="PTHR22683:SF42">
    <property type="entry name" value="DNA TRANSLOCASE SFTA"/>
    <property type="match status" value="1"/>
</dbReference>
<dbReference type="SUPFAM" id="SSF46785">
    <property type="entry name" value="Winged helix' DNA-binding domain"/>
    <property type="match status" value="1"/>
</dbReference>
<evidence type="ECO:0000313" key="10">
    <source>
        <dbReference type="EMBL" id="PTR99005.1"/>
    </source>
</evidence>
<feature type="compositionally biased region" description="Basic and acidic residues" evidence="8">
    <location>
        <begin position="180"/>
        <end position="194"/>
    </location>
</feature>
<dbReference type="InterPro" id="IPR041027">
    <property type="entry name" value="FtsK_alpha"/>
</dbReference>
<dbReference type="InterPro" id="IPR018541">
    <property type="entry name" value="Ftsk_gamma"/>
</dbReference>
<evidence type="ECO:0000256" key="2">
    <source>
        <dbReference type="ARBA" id="ARBA00020887"/>
    </source>
</evidence>
<dbReference type="PANTHER" id="PTHR22683">
    <property type="entry name" value="SPORULATION PROTEIN RELATED"/>
    <property type="match status" value="1"/>
</dbReference>
<dbReference type="Gene3D" id="1.10.10.10">
    <property type="entry name" value="Winged helix-like DNA-binding domain superfamily/Winged helix DNA-binding domain"/>
    <property type="match status" value="1"/>
</dbReference>
<evidence type="ECO:0000256" key="4">
    <source>
        <dbReference type="ARBA" id="ARBA00022840"/>
    </source>
</evidence>
<dbReference type="InterPro" id="IPR050206">
    <property type="entry name" value="FtsK/SpoIIIE/SftA"/>
</dbReference>
<name>A0ABD6XKA2_9LACO</name>
<sequence>MEHYDGPAFFRRQGRSSNIDENSAKKSSNVSSTSSFKKASHKFEGRNIRRQRAFVRTSTTLDSYRTRSFRPTYVPPSSIKFTNKNDKEKYSKLVAKLRLKFNNLWLFTDDFQEPKDIVDDNIFEENNLQQIEDKNELPEDELEIPADSKSIEEINDDNADGNIKVNKEQEISEPTDNEEDKGNEKTEDIGRNEIEISEDSIEEQNDTDTISSEESDDNSMDTVIPYETARNYHHEEIEKTVELKQQDDNAPKKKALDRSLDEIMQQEKNDMQSHLSLFNQSQKGDNKEDLMYKFPEMSLLPDPVINDEDEMDEWVLQEVDILNETLEAFHVKAEVTNWTIGPTVTQFEVTLNRGVKVNKITNLTDDLKLALAAKDIRIEAPIPGKRSVGIEIPNKKSRPVMLSEVLNSKVFKEATSPLTVALGVDLFGQPQVTNIAKMPHGLIAGATGSGKSVFINSMLVSLLYKATPTELKLLLIDPKAVEMAPYHDIPHLLAPVVSDPQAATASLKWAVNEMEERFERLAAAGAKNIESYNEKAEENGDYGLKMPYIVIVIDELADLMMVASSEVQDYIIRITQKARAAGIHMIIATQRPSVDVITGVIKSNIPTRIAFMVSSQVDSRTILDSSGAERLLGRGDMLYLGNGESQARRIQGTYVEDEIEKITDFIREQGTPTYAFNPDKLKVIETQTENEDDLMPEILEYIVNEDGISISKLQRVFSIGYNRAAKIIDDLESKQYISSAKGSKPRDVYLTPEKLEKMKETN</sequence>
<dbReference type="Gene3D" id="3.40.50.300">
    <property type="entry name" value="P-loop containing nucleotide triphosphate hydrolases"/>
    <property type="match status" value="1"/>
</dbReference>
<feature type="region of interest" description="Disordered" evidence="8">
    <location>
        <begin position="1"/>
        <end position="44"/>
    </location>
</feature>
<keyword evidence="3 7" id="KW-0547">Nucleotide-binding</keyword>
<evidence type="ECO:0000256" key="1">
    <source>
        <dbReference type="ARBA" id="ARBA00006474"/>
    </source>
</evidence>
<evidence type="ECO:0000256" key="6">
    <source>
        <dbReference type="ARBA" id="ARBA00025923"/>
    </source>
</evidence>
<feature type="compositionally biased region" description="Low complexity" evidence="8">
    <location>
        <begin position="25"/>
        <end position="37"/>
    </location>
</feature>
<dbReference type="SUPFAM" id="SSF52540">
    <property type="entry name" value="P-loop containing nucleoside triphosphate hydrolases"/>
    <property type="match status" value="1"/>
</dbReference>
<feature type="binding site" evidence="7">
    <location>
        <begin position="445"/>
        <end position="452"/>
    </location>
    <ligand>
        <name>ATP</name>
        <dbReference type="ChEBI" id="CHEBI:30616"/>
    </ligand>
</feature>
<dbReference type="InterPro" id="IPR036388">
    <property type="entry name" value="WH-like_DNA-bd_sf"/>
</dbReference>
<evidence type="ECO:0000256" key="7">
    <source>
        <dbReference type="PROSITE-ProRule" id="PRU00289"/>
    </source>
</evidence>
<dbReference type="GO" id="GO:0005524">
    <property type="term" value="F:ATP binding"/>
    <property type="evidence" value="ECO:0007669"/>
    <property type="project" value="UniProtKB-UniRule"/>
</dbReference>
<feature type="region of interest" description="Disordered" evidence="8">
    <location>
        <begin position="741"/>
        <end position="762"/>
    </location>
</feature>
<dbReference type="PROSITE" id="PS50901">
    <property type="entry name" value="FTSK"/>
    <property type="match status" value="1"/>
</dbReference>
<feature type="region of interest" description="Disordered" evidence="8">
    <location>
        <begin position="132"/>
        <end position="221"/>
    </location>
</feature>
<feature type="compositionally biased region" description="Acidic residues" evidence="8">
    <location>
        <begin position="195"/>
        <end position="219"/>
    </location>
</feature>
<dbReference type="InterPro" id="IPR027417">
    <property type="entry name" value="P-loop_NTPase"/>
</dbReference>
<dbReference type="InterPro" id="IPR002543">
    <property type="entry name" value="FtsK_dom"/>
</dbReference>
<dbReference type="Pfam" id="PF01580">
    <property type="entry name" value="FtsK_SpoIIIE"/>
    <property type="match status" value="1"/>
</dbReference>
<keyword evidence="4 7" id="KW-0067">ATP-binding</keyword>
<reference evidence="10 11" key="1">
    <citation type="journal article" date="2018" name="Genome Announc.">
        <title>Fifty-Six Draft Genome Sequences of 10 Lactobacillus Species from 22 Commercial Dietary Supplements.</title>
        <authorList>
            <person name="Gangiredla J."/>
            <person name="Barnaba T.J."/>
            <person name="Mammel M.K."/>
            <person name="Lacher D.W."/>
            <person name="Elkins C.A."/>
            <person name="Lampel K.A."/>
            <person name="Whitehouse C.A."/>
            <person name="Tartera C."/>
        </authorList>
    </citation>
    <scope>NUCLEOTIDE SEQUENCE [LARGE SCALE GENOMIC DNA]</scope>
    <source>
        <strain evidence="10 11">DS11_12</strain>
    </source>
</reference>
<accession>A0ABD6XKA2</accession>
<dbReference type="InterPro" id="IPR003593">
    <property type="entry name" value="AAA+_ATPase"/>
</dbReference>